<dbReference type="RefSeq" id="WP_155201911.1">
    <property type="nucleotide sequence ID" value="NZ_WMZL01000050.1"/>
</dbReference>
<dbReference type="AlphaFoldDB" id="A0A6I3QT50"/>
<keyword evidence="3" id="KW-0560">Oxidoreductase</keyword>
<dbReference type="PANTHER" id="PTHR43498:SF1">
    <property type="entry name" value="COB--COM HETERODISULFIDE REDUCTASE IRON-SULFUR SUBUNIT A"/>
    <property type="match status" value="1"/>
</dbReference>
<dbReference type="PRINTS" id="PR00411">
    <property type="entry name" value="PNDRDTASEI"/>
</dbReference>
<dbReference type="SUPFAM" id="SSF51905">
    <property type="entry name" value="FAD/NAD(P)-binding domain"/>
    <property type="match status" value="1"/>
</dbReference>
<organism evidence="6 7">
    <name type="scientific">Ruthenibacterium lactatiformans</name>
    <dbReference type="NCBI Taxonomy" id="1550024"/>
    <lineage>
        <taxon>Bacteria</taxon>
        <taxon>Bacillati</taxon>
        <taxon>Bacillota</taxon>
        <taxon>Clostridia</taxon>
        <taxon>Eubacteriales</taxon>
        <taxon>Oscillospiraceae</taxon>
        <taxon>Ruthenibacterium</taxon>
    </lineage>
</organism>
<dbReference type="InterPro" id="IPR039650">
    <property type="entry name" value="HdrA-like"/>
</dbReference>
<evidence type="ECO:0000256" key="4">
    <source>
        <dbReference type="ARBA" id="ARBA00023004"/>
    </source>
</evidence>
<protein>
    <submittedName>
        <fullName evidence="6">FAD-dependent oxidoreductase</fullName>
    </submittedName>
</protein>
<keyword evidence="4" id="KW-0408">Iron</keyword>
<dbReference type="Proteomes" id="UP000449193">
    <property type="component" value="Unassembled WGS sequence"/>
</dbReference>
<comment type="caution">
    <text evidence="6">The sequence shown here is derived from an EMBL/GenBank/DDBJ whole genome shotgun (WGS) entry which is preliminary data.</text>
</comment>
<evidence type="ECO:0000313" key="7">
    <source>
        <dbReference type="Proteomes" id="UP000449193"/>
    </source>
</evidence>
<evidence type="ECO:0000256" key="5">
    <source>
        <dbReference type="ARBA" id="ARBA00023014"/>
    </source>
</evidence>
<dbReference type="GO" id="GO:0046872">
    <property type="term" value="F:metal ion binding"/>
    <property type="evidence" value="ECO:0007669"/>
    <property type="project" value="UniProtKB-KW"/>
</dbReference>
<keyword evidence="2" id="KW-0479">Metal-binding</keyword>
<dbReference type="Gene3D" id="3.50.50.60">
    <property type="entry name" value="FAD/NAD(P)-binding domain"/>
    <property type="match status" value="1"/>
</dbReference>
<dbReference type="GO" id="GO:0051539">
    <property type="term" value="F:4 iron, 4 sulfur cluster binding"/>
    <property type="evidence" value="ECO:0007669"/>
    <property type="project" value="UniProtKB-KW"/>
</dbReference>
<evidence type="ECO:0000256" key="3">
    <source>
        <dbReference type="ARBA" id="ARBA00023002"/>
    </source>
</evidence>
<reference evidence="6 7" key="1">
    <citation type="journal article" date="2019" name="Nat. Med.">
        <title>A library of human gut bacterial isolates paired with longitudinal multiomics data enables mechanistic microbiome research.</title>
        <authorList>
            <person name="Poyet M."/>
            <person name="Groussin M."/>
            <person name="Gibbons S.M."/>
            <person name="Avila-Pacheco J."/>
            <person name="Jiang X."/>
            <person name="Kearney S.M."/>
            <person name="Perrotta A.R."/>
            <person name="Berdy B."/>
            <person name="Zhao S."/>
            <person name="Lieberman T.D."/>
            <person name="Swanson P.K."/>
            <person name="Smith M."/>
            <person name="Roesemann S."/>
            <person name="Alexander J.E."/>
            <person name="Rich S.A."/>
            <person name="Livny J."/>
            <person name="Vlamakis H."/>
            <person name="Clish C."/>
            <person name="Bullock K."/>
            <person name="Deik A."/>
            <person name="Scott J."/>
            <person name="Pierce K.A."/>
            <person name="Xavier R.J."/>
            <person name="Alm E.J."/>
        </authorList>
    </citation>
    <scope>NUCLEOTIDE SEQUENCE [LARGE SCALE GENOMIC DNA]</scope>
    <source>
        <strain evidence="6 7">BIOML-A7</strain>
    </source>
</reference>
<evidence type="ECO:0000256" key="1">
    <source>
        <dbReference type="ARBA" id="ARBA00022485"/>
    </source>
</evidence>
<dbReference type="EMBL" id="WMZR01000042">
    <property type="protein sequence ID" value="MTS53208.1"/>
    <property type="molecule type" value="Genomic_DNA"/>
</dbReference>
<gene>
    <name evidence="6" type="ORF">GMD52_16970</name>
</gene>
<keyword evidence="5" id="KW-0411">Iron-sulfur</keyword>
<dbReference type="InterPro" id="IPR036188">
    <property type="entry name" value="FAD/NAD-bd_sf"/>
</dbReference>
<proteinExistence type="predicted"/>
<sequence length="450" mass="48855">MKKIYDVVVLGAGSSGINAAISAARSGMSVLLVDKNGYPGGTNTSAMVAPLMTFHAGEQQVVRGIAQEIVDRLAARGGTLGHIPDPIGMVSTITPIDSELLKLVYFEMLAENPNITTLLHTFLESVEVEDNCIQAITVLNKSGKTTYKGKVFIDATGDADLAALSDVEFVQGRKNDGMAQPMSLMFSMDNVDLAQTKKYVQENPEQFILNPNCDLEKYLAVSGFFGLVAKAKENGDFPLPRDRVLFFQSVHSDEVLVNMTRVTKLSGVNAKDLTSAEFEAHKQVEIVENFLKKYIPGFENSRLRCIAAMTGVRESRRIVGVQTLTSDMVINSSEHKDSVAICAFPIDIHDPVGSELNWIRKEKICCYDVPYGTMVPQKLTNLLVTGRCISATHEALASARISATAMALGQAAGLAASLSVQEKKACQDISVEKLQKLLEKHGAVPGKKWL</sequence>
<name>A0A6I3QT50_9FIRM</name>
<accession>A0A6I3QT50</accession>
<dbReference type="Pfam" id="PF12831">
    <property type="entry name" value="FAD_oxidored"/>
    <property type="match status" value="1"/>
</dbReference>
<evidence type="ECO:0000256" key="2">
    <source>
        <dbReference type="ARBA" id="ARBA00022723"/>
    </source>
</evidence>
<dbReference type="GO" id="GO:0016491">
    <property type="term" value="F:oxidoreductase activity"/>
    <property type="evidence" value="ECO:0007669"/>
    <property type="project" value="UniProtKB-KW"/>
</dbReference>
<dbReference type="PANTHER" id="PTHR43498">
    <property type="entry name" value="FERREDOXIN:COB-COM HETERODISULFIDE REDUCTASE SUBUNIT A"/>
    <property type="match status" value="1"/>
</dbReference>
<evidence type="ECO:0000313" key="6">
    <source>
        <dbReference type="EMBL" id="MTS53208.1"/>
    </source>
</evidence>
<keyword evidence="1" id="KW-0004">4Fe-4S</keyword>